<accession>A0AAV3XSM9</accession>
<dbReference type="Proteomes" id="UP000735302">
    <property type="component" value="Unassembled WGS sequence"/>
</dbReference>
<protein>
    <recommendedName>
        <fullName evidence="4">Secreted protein</fullName>
    </recommendedName>
</protein>
<organism evidence="2 3">
    <name type="scientific">Plakobranchus ocellatus</name>
    <dbReference type="NCBI Taxonomy" id="259542"/>
    <lineage>
        <taxon>Eukaryota</taxon>
        <taxon>Metazoa</taxon>
        <taxon>Spiralia</taxon>
        <taxon>Lophotrochozoa</taxon>
        <taxon>Mollusca</taxon>
        <taxon>Gastropoda</taxon>
        <taxon>Heterobranchia</taxon>
        <taxon>Euthyneura</taxon>
        <taxon>Panpulmonata</taxon>
        <taxon>Sacoglossa</taxon>
        <taxon>Placobranchoidea</taxon>
        <taxon>Plakobranchidae</taxon>
        <taxon>Plakobranchus</taxon>
    </lineage>
</organism>
<evidence type="ECO:0000313" key="3">
    <source>
        <dbReference type="Proteomes" id="UP000735302"/>
    </source>
</evidence>
<evidence type="ECO:0000256" key="1">
    <source>
        <dbReference type="SAM" id="MobiDB-lite"/>
    </source>
</evidence>
<keyword evidence="3" id="KW-1185">Reference proteome</keyword>
<gene>
    <name evidence="2" type="ORF">PoB_000041000</name>
</gene>
<proteinExistence type="predicted"/>
<feature type="region of interest" description="Disordered" evidence="1">
    <location>
        <begin position="79"/>
        <end position="124"/>
    </location>
</feature>
<dbReference type="EMBL" id="BLXT01000055">
    <property type="protein sequence ID" value="GFN73904.1"/>
    <property type="molecule type" value="Genomic_DNA"/>
</dbReference>
<dbReference type="AlphaFoldDB" id="A0AAV3XSM9"/>
<reference evidence="2 3" key="1">
    <citation type="journal article" date="2021" name="Elife">
        <title>Chloroplast acquisition without the gene transfer in kleptoplastic sea slugs, Plakobranchus ocellatus.</title>
        <authorList>
            <person name="Maeda T."/>
            <person name="Takahashi S."/>
            <person name="Yoshida T."/>
            <person name="Shimamura S."/>
            <person name="Takaki Y."/>
            <person name="Nagai Y."/>
            <person name="Toyoda A."/>
            <person name="Suzuki Y."/>
            <person name="Arimoto A."/>
            <person name="Ishii H."/>
            <person name="Satoh N."/>
            <person name="Nishiyama T."/>
            <person name="Hasebe M."/>
            <person name="Maruyama T."/>
            <person name="Minagawa J."/>
            <person name="Obokata J."/>
            <person name="Shigenobu S."/>
        </authorList>
    </citation>
    <scope>NUCLEOTIDE SEQUENCE [LARGE SCALE GENOMIC DNA]</scope>
</reference>
<evidence type="ECO:0000313" key="2">
    <source>
        <dbReference type="EMBL" id="GFN73904.1"/>
    </source>
</evidence>
<name>A0AAV3XSM9_9GAST</name>
<evidence type="ECO:0008006" key="4">
    <source>
        <dbReference type="Google" id="ProtNLM"/>
    </source>
</evidence>
<comment type="caution">
    <text evidence="2">The sequence shown here is derived from an EMBL/GenBank/DDBJ whole genome shotgun (WGS) entry which is preliminary data.</text>
</comment>
<sequence>MFWLSLTSWTVHTTFTHTHSLESREPQQFSLMATSIHHNAPHCNINSLDTSWLPAQTLTISWLIVTAHPCIQVFIAKHKSKTKDKNQSTDSFRSSNDKIANDDSKTKQNKTNKTEEGARSSRAT</sequence>
<feature type="compositionally biased region" description="Basic and acidic residues" evidence="1">
    <location>
        <begin position="95"/>
        <end position="124"/>
    </location>
</feature>